<evidence type="ECO:0000313" key="2">
    <source>
        <dbReference type="EMBL" id="QMU28755.1"/>
    </source>
</evidence>
<dbReference type="SUPFAM" id="SSF52833">
    <property type="entry name" value="Thioredoxin-like"/>
    <property type="match status" value="1"/>
</dbReference>
<dbReference type="PANTHER" id="PTHR42852:SF17">
    <property type="entry name" value="THIOREDOXIN-LIKE PROTEIN HI_1115"/>
    <property type="match status" value="1"/>
</dbReference>
<dbReference type="Proteomes" id="UP000514509">
    <property type="component" value="Chromosome"/>
</dbReference>
<dbReference type="GO" id="GO:0016491">
    <property type="term" value="F:oxidoreductase activity"/>
    <property type="evidence" value="ECO:0007669"/>
    <property type="project" value="InterPro"/>
</dbReference>
<dbReference type="InterPro" id="IPR013766">
    <property type="entry name" value="Thioredoxin_domain"/>
</dbReference>
<evidence type="ECO:0000259" key="1">
    <source>
        <dbReference type="PROSITE" id="PS51352"/>
    </source>
</evidence>
<dbReference type="Gene3D" id="3.40.30.10">
    <property type="entry name" value="Glutaredoxin"/>
    <property type="match status" value="1"/>
</dbReference>
<protein>
    <submittedName>
        <fullName evidence="2">TlpA family protein disulfide reductase</fullName>
    </submittedName>
</protein>
<dbReference type="InterPro" id="IPR050553">
    <property type="entry name" value="Thioredoxin_ResA/DsbE_sf"/>
</dbReference>
<dbReference type="InterPro" id="IPR013740">
    <property type="entry name" value="Redoxin"/>
</dbReference>
<dbReference type="EMBL" id="CP055153">
    <property type="protein sequence ID" value="QMU28755.1"/>
    <property type="molecule type" value="Genomic_DNA"/>
</dbReference>
<gene>
    <name evidence="2" type="ORF">HUW48_12240</name>
</gene>
<feature type="domain" description="Thioredoxin" evidence="1">
    <location>
        <begin position="59"/>
        <end position="204"/>
    </location>
</feature>
<reference evidence="2 3" key="1">
    <citation type="submission" date="2020-08" db="EMBL/GenBank/DDBJ databases">
        <title>Adhaeribacter dokdonensis sp. nov., isolated from the rhizosphere of Elymus tsukushiensis, a plant native to the Dokdo Islands, Republic of Korea.</title>
        <authorList>
            <person name="Ghim S.Y."/>
        </authorList>
    </citation>
    <scope>NUCLEOTIDE SEQUENCE [LARGE SCALE GENOMIC DNA]</scope>
    <source>
        <strain evidence="2 3">KUDC8001</strain>
    </source>
</reference>
<dbReference type="RefSeq" id="WP_182415938.1">
    <property type="nucleotide sequence ID" value="NZ_CP055153.1"/>
</dbReference>
<dbReference type="KEGG" id="add:HUW48_12240"/>
<evidence type="ECO:0000313" key="3">
    <source>
        <dbReference type="Proteomes" id="UP000514509"/>
    </source>
</evidence>
<dbReference type="Pfam" id="PF08534">
    <property type="entry name" value="Redoxin"/>
    <property type="match status" value="1"/>
</dbReference>
<dbReference type="CDD" id="cd02966">
    <property type="entry name" value="TlpA_like_family"/>
    <property type="match status" value="1"/>
</dbReference>
<dbReference type="InterPro" id="IPR036249">
    <property type="entry name" value="Thioredoxin-like_sf"/>
</dbReference>
<dbReference type="PROSITE" id="PS51352">
    <property type="entry name" value="THIOREDOXIN_2"/>
    <property type="match status" value="1"/>
</dbReference>
<sequence length="229" mass="25896">MKNIINWIKKLPGWVFALLLFGTLYLTGLHTEVIGQVQRIILATGFIKPKVEEINENTTPGGSSAPTLVADYNFHLRSLTGEEASLESLRGKVIFMNFWATWCPPCIAEMPNIQSLYEKVHSDNIAFVMISLDQDPAKAQKFIKKRNFTFPVYTPNGPLPAAYETQVIPTTFVISPEGQIVARKDGMADYDNQEFREFMQKMTQPDKILSKVNMPKLLFSQEAKSYLAN</sequence>
<keyword evidence="3" id="KW-1185">Reference proteome</keyword>
<accession>A0A7L7L881</accession>
<organism evidence="2 3">
    <name type="scientific">Adhaeribacter radiodurans</name>
    <dbReference type="NCBI Taxonomy" id="2745197"/>
    <lineage>
        <taxon>Bacteria</taxon>
        <taxon>Pseudomonadati</taxon>
        <taxon>Bacteroidota</taxon>
        <taxon>Cytophagia</taxon>
        <taxon>Cytophagales</taxon>
        <taxon>Hymenobacteraceae</taxon>
        <taxon>Adhaeribacter</taxon>
    </lineage>
</organism>
<dbReference type="AlphaFoldDB" id="A0A7L7L881"/>
<proteinExistence type="predicted"/>
<dbReference type="PANTHER" id="PTHR42852">
    <property type="entry name" value="THIOL:DISULFIDE INTERCHANGE PROTEIN DSBE"/>
    <property type="match status" value="1"/>
</dbReference>
<name>A0A7L7L881_9BACT</name>